<dbReference type="AlphaFoldDB" id="A0A085GAU0"/>
<accession>A0A085GAU0</accession>
<dbReference type="STRING" id="910964.GEAM_2157"/>
<dbReference type="GeneID" id="78380495"/>
<dbReference type="EMBL" id="JMPJ01000053">
    <property type="protein sequence ID" value="KFC80835.1"/>
    <property type="molecule type" value="Genomic_DNA"/>
</dbReference>
<sequence length="38" mass="4117">MCGIFSKEDLSKNVIVEHCFSADLYLSASSSNDSSLSM</sequence>
<protein>
    <recommendedName>
        <fullName evidence="3">DUF2627 domain-containing protein</fullName>
    </recommendedName>
</protein>
<evidence type="ECO:0000313" key="1">
    <source>
        <dbReference type="EMBL" id="KFC80835.1"/>
    </source>
</evidence>
<gene>
    <name evidence="1" type="ORF">GEAM_2157</name>
</gene>
<organism evidence="1 2">
    <name type="scientific">Ewingella americana (strain ATCC 33852 / DSM 4580 / CCUG 14506 / JCM 5911 / LMG 7869 / NCTC 12157 / CDC 1468-78)</name>
    <dbReference type="NCBI Taxonomy" id="910964"/>
    <lineage>
        <taxon>Bacteria</taxon>
        <taxon>Pseudomonadati</taxon>
        <taxon>Pseudomonadota</taxon>
        <taxon>Gammaproteobacteria</taxon>
        <taxon>Enterobacterales</taxon>
        <taxon>Yersiniaceae</taxon>
        <taxon>Ewingella</taxon>
    </lineage>
</organism>
<keyword evidence="2" id="KW-1185">Reference proteome</keyword>
<name>A0A085GAU0_EWIA3</name>
<evidence type="ECO:0008006" key="3">
    <source>
        <dbReference type="Google" id="ProtNLM"/>
    </source>
</evidence>
<dbReference type="Proteomes" id="UP000028640">
    <property type="component" value="Unassembled WGS sequence"/>
</dbReference>
<dbReference type="Pfam" id="PF10736">
    <property type="entry name" value="DUF2527"/>
    <property type="match status" value="1"/>
</dbReference>
<dbReference type="InterPro" id="IPR019672">
    <property type="entry name" value="DUF2527"/>
</dbReference>
<dbReference type="RefSeq" id="WP_072009888.1">
    <property type="nucleotide sequence ID" value="NZ_JMPJ01000053.1"/>
</dbReference>
<proteinExistence type="predicted"/>
<comment type="caution">
    <text evidence="1">The sequence shown here is derived from an EMBL/GenBank/DDBJ whole genome shotgun (WGS) entry which is preliminary data.</text>
</comment>
<reference evidence="1 2" key="1">
    <citation type="submission" date="2014-05" db="EMBL/GenBank/DDBJ databases">
        <title>ATOL: Assembling a taxonomically balanced genome-scale reconstruction of the evolutionary history of the Enterobacteriaceae.</title>
        <authorList>
            <person name="Plunkett G.III."/>
            <person name="Neeno-Eckwall E.C."/>
            <person name="Glasner J.D."/>
            <person name="Perna N.T."/>
        </authorList>
    </citation>
    <scope>NUCLEOTIDE SEQUENCE [LARGE SCALE GENOMIC DNA]</scope>
    <source>
        <strain evidence="1 2">ATCC 33852</strain>
    </source>
</reference>
<evidence type="ECO:0000313" key="2">
    <source>
        <dbReference type="Proteomes" id="UP000028640"/>
    </source>
</evidence>